<accession>A0A377QCF4</accession>
<dbReference type="SUPFAM" id="SSF111369">
    <property type="entry name" value="HlyD-like secretion proteins"/>
    <property type="match status" value="1"/>
</dbReference>
<dbReference type="Proteomes" id="UP000255108">
    <property type="component" value="Unassembled WGS sequence"/>
</dbReference>
<dbReference type="InterPro" id="IPR058626">
    <property type="entry name" value="MdtA-like_b-barrel"/>
</dbReference>
<dbReference type="Gene3D" id="2.40.50.100">
    <property type="match status" value="1"/>
</dbReference>
<name>A0A377QCF4_9NEIS</name>
<reference evidence="8 10" key="1">
    <citation type="submission" date="2018-06" db="EMBL/GenBank/DDBJ databases">
        <authorList>
            <consortium name="Pathogen Informatics"/>
            <person name="Doyle S."/>
        </authorList>
    </citation>
    <scope>NUCLEOTIDE SEQUENCE [LARGE SCALE GENOMIC DNA]</scope>
    <source>
        <strain evidence="8 10">NCTC11159</strain>
    </source>
</reference>
<comment type="similarity">
    <text evidence="2">Belongs to the membrane fusion protein (MFP) (TC 8.A.1) family.</text>
</comment>
<evidence type="ECO:0000313" key="10">
    <source>
        <dbReference type="Proteomes" id="UP000255108"/>
    </source>
</evidence>
<evidence type="ECO:0000256" key="1">
    <source>
        <dbReference type="ARBA" id="ARBA00004196"/>
    </source>
</evidence>
<dbReference type="NCBIfam" id="TIGR01730">
    <property type="entry name" value="RND_mfp"/>
    <property type="match status" value="1"/>
</dbReference>
<protein>
    <submittedName>
        <fullName evidence="9">Membrane fusion protein (Multidrug efflux system)</fullName>
    </submittedName>
    <submittedName>
        <fullName evidence="8">Multidrug resistance protein MdtE</fullName>
    </submittedName>
</protein>
<dbReference type="Gene3D" id="1.10.287.470">
    <property type="entry name" value="Helix hairpin bin"/>
    <property type="match status" value="1"/>
</dbReference>
<evidence type="ECO:0000259" key="5">
    <source>
        <dbReference type="Pfam" id="PF25917"/>
    </source>
</evidence>
<feature type="domain" description="Multidrug resistance protein MdtA-like barrel-sandwich hybrid" evidence="5">
    <location>
        <begin position="55"/>
        <end position="197"/>
    </location>
</feature>
<feature type="domain" description="Multidrug resistance protein MdtA-like C-terminal permuted SH3" evidence="7">
    <location>
        <begin position="285"/>
        <end position="344"/>
    </location>
</feature>
<proteinExistence type="inferred from homology"/>
<evidence type="ECO:0000313" key="8">
    <source>
        <dbReference type="EMBL" id="STQ91561.1"/>
    </source>
</evidence>
<dbReference type="GO" id="GO:0005886">
    <property type="term" value="C:plasma membrane"/>
    <property type="evidence" value="ECO:0007669"/>
    <property type="project" value="TreeGrafter"/>
</dbReference>
<dbReference type="PROSITE" id="PS51257">
    <property type="entry name" value="PROKAR_LIPOPROTEIN"/>
    <property type="match status" value="1"/>
</dbReference>
<gene>
    <name evidence="8" type="primary">mdtE_3</name>
    <name evidence="9" type="ORF">EV682_11827</name>
    <name evidence="8" type="ORF">NCTC11159_02635</name>
</gene>
<dbReference type="GO" id="GO:0030313">
    <property type="term" value="C:cell envelope"/>
    <property type="evidence" value="ECO:0007669"/>
    <property type="project" value="UniProtKB-SubCell"/>
</dbReference>
<dbReference type="Gene3D" id="2.40.420.20">
    <property type="match status" value="1"/>
</dbReference>
<dbReference type="InterPro" id="IPR058625">
    <property type="entry name" value="MdtA-like_BSH"/>
</dbReference>
<dbReference type="Pfam" id="PF25917">
    <property type="entry name" value="BSH_RND"/>
    <property type="match status" value="1"/>
</dbReference>
<evidence type="ECO:0000256" key="3">
    <source>
        <dbReference type="SAM" id="SignalP"/>
    </source>
</evidence>
<evidence type="ECO:0000313" key="9">
    <source>
        <dbReference type="EMBL" id="TCU81906.1"/>
    </source>
</evidence>
<dbReference type="Pfam" id="PF25967">
    <property type="entry name" value="RND-MFP_C"/>
    <property type="match status" value="1"/>
</dbReference>
<comment type="subcellular location">
    <subcellularLocation>
        <location evidence="1">Cell envelope</location>
    </subcellularLocation>
</comment>
<dbReference type="Proteomes" id="UP000295794">
    <property type="component" value="Unassembled WGS sequence"/>
</dbReference>
<evidence type="ECO:0000256" key="2">
    <source>
        <dbReference type="ARBA" id="ARBA00009477"/>
    </source>
</evidence>
<feature type="domain" description="Multidrug resistance protein MdtA-like beta-barrel" evidence="6">
    <location>
        <begin position="202"/>
        <end position="281"/>
    </location>
</feature>
<sequence>MQMKWLSLCAVSLLAACQAPPAETRTAPLEVSQLVIKPLDIALQSEFTGETAGVRDVEVRARVAGILLKRTYAEGQPVKQGQVLFEIDPEPYKAVLNQAKGELARQVAIFNKTRADQERIAPLFKENAVSKKDYDDSISAFEAAKASVEAARAQVRTAQLNLSYTQVTAPISGISSKEVQSEGSLINNNSPLPLTTISQMSPLYVNFSVSEQDYQHFSPGKSLQATLRLANGTKYPIQGKVNFHDNRIDNNTGTINMRAQFDNPKGDLLPGQFVRVRVDQGTRQQAITIPERAIVQLQAEKRVLLLNDKNIVESRKVTLGESIGHEVIVESGLKAGERIIVDGLVKARLGQPVSIRKEG</sequence>
<feature type="domain" description="Multidrug resistance protein MdtA-like alpha-helical hairpin" evidence="4">
    <location>
        <begin position="96"/>
        <end position="165"/>
    </location>
</feature>
<feature type="chain" id="PRO_5016804054" evidence="3">
    <location>
        <begin position="22"/>
        <end position="359"/>
    </location>
</feature>
<dbReference type="AlphaFoldDB" id="A0A377QCF4"/>
<dbReference type="Pfam" id="PF25876">
    <property type="entry name" value="HH_MFP_RND"/>
    <property type="match status" value="1"/>
</dbReference>
<evidence type="ECO:0000259" key="4">
    <source>
        <dbReference type="Pfam" id="PF25876"/>
    </source>
</evidence>
<evidence type="ECO:0000313" key="11">
    <source>
        <dbReference type="Proteomes" id="UP000295794"/>
    </source>
</evidence>
<keyword evidence="11" id="KW-1185">Reference proteome</keyword>
<dbReference type="EMBL" id="UGHR01000001">
    <property type="protein sequence ID" value="STQ91561.1"/>
    <property type="molecule type" value="Genomic_DNA"/>
</dbReference>
<evidence type="ECO:0000259" key="6">
    <source>
        <dbReference type="Pfam" id="PF25944"/>
    </source>
</evidence>
<dbReference type="InterPro" id="IPR006143">
    <property type="entry name" value="RND_pump_MFP"/>
</dbReference>
<organism evidence="8 10">
    <name type="scientific">Iodobacter fluviatilis</name>
    <dbReference type="NCBI Taxonomy" id="537"/>
    <lineage>
        <taxon>Bacteria</taxon>
        <taxon>Pseudomonadati</taxon>
        <taxon>Pseudomonadota</taxon>
        <taxon>Betaproteobacteria</taxon>
        <taxon>Neisseriales</taxon>
        <taxon>Chitinibacteraceae</taxon>
        <taxon>Iodobacter</taxon>
    </lineage>
</organism>
<reference evidence="9 11" key="2">
    <citation type="submission" date="2019-03" db="EMBL/GenBank/DDBJ databases">
        <title>Genomic Encyclopedia of Type Strains, Phase IV (KMG-IV): sequencing the most valuable type-strain genomes for metagenomic binning, comparative biology and taxonomic classification.</title>
        <authorList>
            <person name="Goeker M."/>
        </authorList>
    </citation>
    <scope>NUCLEOTIDE SEQUENCE [LARGE SCALE GENOMIC DNA]</scope>
    <source>
        <strain evidence="9 11">DSM 3764</strain>
    </source>
</reference>
<dbReference type="InterPro" id="IPR058627">
    <property type="entry name" value="MdtA-like_C"/>
</dbReference>
<dbReference type="PANTHER" id="PTHR30158">
    <property type="entry name" value="ACRA/E-RELATED COMPONENT OF DRUG EFFLUX TRANSPORTER"/>
    <property type="match status" value="1"/>
</dbReference>
<dbReference type="GO" id="GO:0046677">
    <property type="term" value="P:response to antibiotic"/>
    <property type="evidence" value="ECO:0007669"/>
    <property type="project" value="TreeGrafter"/>
</dbReference>
<dbReference type="FunFam" id="2.40.420.20:FF:000001">
    <property type="entry name" value="Efflux RND transporter periplasmic adaptor subunit"/>
    <property type="match status" value="1"/>
</dbReference>
<dbReference type="Pfam" id="PF25944">
    <property type="entry name" value="Beta-barrel_RND"/>
    <property type="match status" value="1"/>
</dbReference>
<dbReference type="OrthoDB" id="9783047at2"/>
<evidence type="ECO:0000259" key="7">
    <source>
        <dbReference type="Pfam" id="PF25967"/>
    </source>
</evidence>
<dbReference type="InterPro" id="IPR058624">
    <property type="entry name" value="MdtA-like_HH"/>
</dbReference>
<dbReference type="Gene3D" id="2.40.30.170">
    <property type="match status" value="1"/>
</dbReference>
<feature type="signal peptide" evidence="3">
    <location>
        <begin position="1"/>
        <end position="21"/>
    </location>
</feature>
<dbReference type="EMBL" id="SMBT01000018">
    <property type="protein sequence ID" value="TCU81906.1"/>
    <property type="molecule type" value="Genomic_DNA"/>
</dbReference>
<keyword evidence="3" id="KW-0732">Signal</keyword>
<dbReference type="GO" id="GO:0022857">
    <property type="term" value="F:transmembrane transporter activity"/>
    <property type="evidence" value="ECO:0007669"/>
    <property type="project" value="InterPro"/>
</dbReference>